<comment type="caution">
    <text evidence="6">The sequence shown here is derived from an EMBL/GenBank/DDBJ whole genome shotgun (WGS) entry which is preliminary data.</text>
</comment>
<dbReference type="EMBL" id="MCHY01000009">
    <property type="protein sequence ID" value="RKD22860.1"/>
    <property type="molecule type" value="Genomic_DNA"/>
</dbReference>
<dbReference type="GO" id="GO:0016491">
    <property type="term" value="F:oxidoreductase activity"/>
    <property type="evidence" value="ECO:0007669"/>
    <property type="project" value="UniProtKB-KW"/>
</dbReference>
<comment type="subunit">
    <text evidence="2">Homodimer.</text>
</comment>
<comment type="cofactor">
    <cofactor evidence="1">
        <name>FAD</name>
        <dbReference type="ChEBI" id="CHEBI:57692"/>
    </cofactor>
</comment>
<evidence type="ECO:0000256" key="4">
    <source>
        <dbReference type="ARBA" id="ARBA00023002"/>
    </source>
</evidence>
<keyword evidence="3" id="KW-0285">Flavoprotein</keyword>
<keyword evidence="7" id="KW-1185">Reference proteome</keyword>
<dbReference type="InterPro" id="IPR050097">
    <property type="entry name" value="Ferredoxin-NADP_redctase_2"/>
</dbReference>
<evidence type="ECO:0000259" key="5">
    <source>
        <dbReference type="Pfam" id="PF07992"/>
    </source>
</evidence>
<keyword evidence="4" id="KW-0560">Oxidoreductase</keyword>
<evidence type="ECO:0000313" key="7">
    <source>
        <dbReference type="Proteomes" id="UP000284219"/>
    </source>
</evidence>
<evidence type="ECO:0000256" key="2">
    <source>
        <dbReference type="ARBA" id="ARBA00011738"/>
    </source>
</evidence>
<dbReference type="PRINTS" id="PR00368">
    <property type="entry name" value="FADPNR"/>
</dbReference>
<gene>
    <name evidence="6" type="ORF">BEP19_11520</name>
</gene>
<dbReference type="Pfam" id="PF07992">
    <property type="entry name" value="Pyr_redox_2"/>
    <property type="match status" value="1"/>
</dbReference>
<dbReference type="PRINTS" id="PR00469">
    <property type="entry name" value="PNDRDTASEII"/>
</dbReference>
<dbReference type="PANTHER" id="PTHR48105">
    <property type="entry name" value="THIOREDOXIN REDUCTASE 1-RELATED-RELATED"/>
    <property type="match status" value="1"/>
</dbReference>
<feature type="domain" description="FAD/NAD(P)-binding" evidence="5">
    <location>
        <begin position="16"/>
        <end position="303"/>
    </location>
</feature>
<sequence length="319" mass="35233">MDFLELGREFLNQSIEVVIIGGGPAGISAAIWCKRLGIDHLLLESETATGGQLHNIQNEIIDYPGMITNNGQQLQEKFHQHLLQLNCRFRLGTSVLSIDAANRCLTVKEGKRDPEVIHFQYLIFATGAKPRRLRIPGETEMMQRGEIYSASKDGALFAHKRVAIIGGGDRAFEGALILAENGAEVSLIHRSDRFRARREYIQQVTKRDSIQLYPHCKIERIDGKSRVTGVTIVDANGKVNQLVVDGVFIRVGVEPNSGLLKGKVEMDQNQYILHNPKYQTSEPHIFAIGDVCTPADYTSISLAAGQGMIASKSISILLS</sequence>
<evidence type="ECO:0000256" key="3">
    <source>
        <dbReference type="ARBA" id="ARBA00022630"/>
    </source>
</evidence>
<dbReference type="OrthoDB" id="9803192at2"/>
<reference evidence="6 7" key="1">
    <citation type="submission" date="2016-08" db="EMBL/GenBank/DDBJ databases">
        <title>Novel Firmicute Genomes.</title>
        <authorList>
            <person name="Poppleton D.I."/>
            <person name="Gribaldo S."/>
        </authorList>
    </citation>
    <scope>NUCLEOTIDE SEQUENCE [LARGE SCALE GENOMIC DNA]</scope>
    <source>
        <strain evidence="6 7">RAOx-1</strain>
    </source>
</reference>
<accession>A0A419SGF7</accession>
<dbReference type="Proteomes" id="UP000284219">
    <property type="component" value="Unassembled WGS sequence"/>
</dbReference>
<dbReference type="AlphaFoldDB" id="A0A419SGF7"/>
<dbReference type="RefSeq" id="WP_120190349.1">
    <property type="nucleotide sequence ID" value="NZ_MCHY01000009.1"/>
</dbReference>
<evidence type="ECO:0000256" key="1">
    <source>
        <dbReference type="ARBA" id="ARBA00001974"/>
    </source>
</evidence>
<dbReference type="SUPFAM" id="SSF51905">
    <property type="entry name" value="FAD/NAD(P)-binding domain"/>
    <property type="match status" value="1"/>
</dbReference>
<organism evidence="6 7">
    <name type="scientific">Ammoniphilus oxalaticus</name>
    <dbReference type="NCBI Taxonomy" id="66863"/>
    <lineage>
        <taxon>Bacteria</taxon>
        <taxon>Bacillati</taxon>
        <taxon>Bacillota</taxon>
        <taxon>Bacilli</taxon>
        <taxon>Bacillales</taxon>
        <taxon>Paenibacillaceae</taxon>
        <taxon>Aneurinibacillus group</taxon>
        <taxon>Ammoniphilus</taxon>
    </lineage>
</organism>
<name>A0A419SGF7_9BACL</name>
<dbReference type="InterPro" id="IPR023753">
    <property type="entry name" value="FAD/NAD-binding_dom"/>
</dbReference>
<protein>
    <recommendedName>
        <fullName evidence="5">FAD/NAD(P)-binding domain-containing protein</fullName>
    </recommendedName>
</protein>
<proteinExistence type="predicted"/>
<evidence type="ECO:0000313" key="6">
    <source>
        <dbReference type="EMBL" id="RKD22860.1"/>
    </source>
</evidence>
<dbReference type="InterPro" id="IPR036188">
    <property type="entry name" value="FAD/NAD-bd_sf"/>
</dbReference>
<dbReference type="Gene3D" id="3.50.50.60">
    <property type="entry name" value="FAD/NAD(P)-binding domain"/>
    <property type="match status" value="2"/>
</dbReference>